<evidence type="ECO:0000313" key="3">
    <source>
        <dbReference type="EMBL" id="KAG2183298.1"/>
    </source>
</evidence>
<dbReference type="Gene3D" id="3.60.15.10">
    <property type="entry name" value="Ribonuclease Z/Hydroxyacylglutathione hydrolase-like"/>
    <property type="match status" value="1"/>
</dbReference>
<dbReference type="OrthoDB" id="332863at2759"/>
<proteinExistence type="predicted"/>
<comment type="caution">
    <text evidence="3">The sequence shown here is derived from an EMBL/GenBank/DDBJ whole genome shotgun (WGS) entry which is preliminary data.</text>
</comment>
<evidence type="ECO:0000259" key="2">
    <source>
        <dbReference type="Pfam" id="PF12706"/>
    </source>
</evidence>
<dbReference type="Pfam" id="PF12706">
    <property type="entry name" value="Lactamase_B_2"/>
    <property type="match status" value="1"/>
</dbReference>
<dbReference type="InterPro" id="IPR036866">
    <property type="entry name" value="RibonucZ/Hydroxyglut_hydro"/>
</dbReference>
<dbReference type="InterPro" id="IPR024884">
    <property type="entry name" value="NAPE-PLD"/>
</dbReference>
<dbReference type="PANTHER" id="PTHR15032">
    <property type="entry name" value="N-ACYL-PHOSPHATIDYLETHANOLAMINE-HYDROLYZING PHOSPHOLIPASE D"/>
    <property type="match status" value="1"/>
</dbReference>
<dbReference type="PANTHER" id="PTHR15032:SF4">
    <property type="entry name" value="N-ACYL-PHOSPHATIDYLETHANOLAMINE-HYDROLYZING PHOSPHOLIPASE D"/>
    <property type="match status" value="1"/>
</dbReference>
<gene>
    <name evidence="3" type="ORF">INT43_006303</name>
</gene>
<dbReference type="Proteomes" id="UP000654370">
    <property type="component" value="Unassembled WGS sequence"/>
</dbReference>
<evidence type="ECO:0000256" key="1">
    <source>
        <dbReference type="SAM" id="MobiDB-lite"/>
    </source>
</evidence>
<dbReference type="GO" id="GO:0008270">
    <property type="term" value="F:zinc ion binding"/>
    <property type="evidence" value="ECO:0007669"/>
    <property type="project" value="InterPro"/>
</dbReference>
<protein>
    <recommendedName>
        <fullName evidence="2">Metallo-beta-lactamase domain-containing protein</fullName>
    </recommendedName>
</protein>
<dbReference type="AlphaFoldDB" id="A0A8H7Q0U0"/>
<dbReference type="GO" id="GO:0005737">
    <property type="term" value="C:cytoplasm"/>
    <property type="evidence" value="ECO:0007669"/>
    <property type="project" value="TreeGrafter"/>
</dbReference>
<dbReference type="GO" id="GO:0070292">
    <property type="term" value="P:N-acylphosphatidylethanolamine metabolic process"/>
    <property type="evidence" value="ECO:0007669"/>
    <property type="project" value="TreeGrafter"/>
</dbReference>
<dbReference type="GO" id="GO:0070291">
    <property type="term" value="P:N-acylethanolamine metabolic process"/>
    <property type="evidence" value="ECO:0007669"/>
    <property type="project" value="TreeGrafter"/>
</dbReference>
<sequence length="432" mass="49508">MPQFAAQKRSIFSNFPIPFEHPYTVPVLIAALSTSSLVYYYLSASHNTEIRNAQRKKDLQKRKALKRPEDRYASMKHNGHFVNPFEEWKDVTLCETLVHWLARCKGNGIPYDQKKLEESLPVKTPDLKLIASAKNKKQDGQLTESWVQVEGSETTSRSNTTITWFGQSTCIATLDGLTILTDPVFSARSVNDYIGPKRLRTVPGSIHDYKGIIDIVLVSHDHFDHLDEKVVRELNNTVTWYIPLGLRDWFVRRGVVNVIELDWWQEIHHKERPDVVIASVPAMHWSGSRTLFDKNSSLWSSFVVKTPNGSFFFCGDTGYNQELFQTIGKLYAPFSIAAFPIGSYEPRRLMKHVHMGPDEAVRAHNDLRRPTLSIGIHWGTFMMSDEHYLDPPKKLKEAWQQSEAEQQQGDADRKSEFRTTAFGETVVVEQTI</sequence>
<feature type="domain" description="Metallo-beta-lactamase" evidence="2">
    <location>
        <begin position="179"/>
        <end position="378"/>
    </location>
</feature>
<accession>A0A8H7Q0U0</accession>
<keyword evidence="4" id="KW-1185">Reference proteome</keyword>
<reference evidence="3" key="1">
    <citation type="submission" date="2020-12" db="EMBL/GenBank/DDBJ databases">
        <title>Metabolic potential, ecology and presence of endohyphal bacteria is reflected in genomic diversity of Mucoromycotina.</title>
        <authorList>
            <person name="Muszewska A."/>
            <person name="Okrasinska A."/>
            <person name="Steczkiewicz K."/>
            <person name="Drgas O."/>
            <person name="Orlowska M."/>
            <person name="Perlinska-Lenart U."/>
            <person name="Aleksandrzak-Piekarczyk T."/>
            <person name="Szatraj K."/>
            <person name="Zielenkiewicz U."/>
            <person name="Pilsyk S."/>
            <person name="Malc E."/>
            <person name="Mieczkowski P."/>
            <person name="Kruszewska J.S."/>
            <person name="Biernat P."/>
            <person name="Pawlowska J."/>
        </authorList>
    </citation>
    <scope>NUCLEOTIDE SEQUENCE</scope>
    <source>
        <strain evidence="3">WA0000067209</strain>
    </source>
</reference>
<dbReference type="InterPro" id="IPR001279">
    <property type="entry name" value="Metallo-B-lactamas"/>
</dbReference>
<name>A0A8H7Q0U0_MORIS</name>
<organism evidence="3 4">
    <name type="scientific">Mortierella isabellina</name>
    <name type="common">Filamentous fungus</name>
    <name type="synonym">Umbelopsis isabellina</name>
    <dbReference type="NCBI Taxonomy" id="91625"/>
    <lineage>
        <taxon>Eukaryota</taxon>
        <taxon>Fungi</taxon>
        <taxon>Fungi incertae sedis</taxon>
        <taxon>Mucoromycota</taxon>
        <taxon>Mucoromycotina</taxon>
        <taxon>Umbelopsidomycetes</taxon>
        <taxon>Umbelopsidales</taxon>
        <taxon>Umbelopsidaceae</taxon>
        <taxon>Umbelopsis</taxon>
    </lineage>
</organism>
<feature type="compositionally biased region" description="Low complexity" evidence="1">
    <location>
        <begin position="398"/>
        <end position="409"/>
    </location>
</feature>
<dbReference type="GO" id="GO:0070290">
    <property type="term" value="F:N-acylphosphatidylethanolamine-specific phospholipase D activity"/>
    <property type="evidence" value="ECO:0007669"/>
    <property type="project" value="InterPro"/>
</dbReference>
<evidence type="ECO:0000313" key="4">
    <source>
        <dbReference type="Proteomes" id="UP000654370"/>
    </source>
</evidence>
<dbReference type="EMBL" id="JAEPQZ010000003">
    <property type="protein sequence ID" value="KAG2183298.1"/>
    <property type="molecule type" value="Genomic_DNA"/>
</dbReference>
<feature type="region of interest" description="Disordered" evidence="1">
    <location>
        <begin position="396"/>
        <end position="416"/>
    </location>
</feature>
<dbReference type="PIRSF" id="PIRSF038896">
    <property type="entry name" value="NAPE-PLD"/>
    <property type="match status" value="1"/>
</dbReference>
<dbReference type="SUPFAM" id="SSF56281">
    <property type="entry name" value="Metallo-hydrolase/oxidoreductase"/>
    <property type="match status" value="1"/>
</dbReference>